<reference evidence="1" key="1">
    <citation type="submission" date="2010-06" db="EMBL/GenBank/DDBJ databases">
        <authorList>
            <person name="Muzny D."/>
            <person name="Qin X."/>
            <person name="Buhay C."/>
            <person name="Dugan-Rocha S."/>
            <person name="Ding Y."/>
            <person name="Chen G."/>
            <person name="Hawes A."/>
            <person name="Holder M."/>
            <person name="Jhangiani S."/>
            <person name="Johnson A."/>
            <person name="Khan Z."/>
            <person name="Li Z."/>
            <person name="Liu W."/>
            <person name="Liu X."/>
            <person name="Perez L."/>
            <person name="Shen H."/>
            <person name="Wang Q."/>
            <person name="Watt J."/>
            <person name="Xi L."/>
            <person name="Xin Y."/>
            <person name="Zhou J."/>
            <person name="Deng J."/>
            <person name="Jiang H."/>
            <person name="Liu Y."/>
            <person name="Qu J."/>
            <person name="Song X.-Z."/>
            <person name="Zhang L."/>
            <person name="Villasana D."/>
            <person name="Johnson A."/>
            <person name="Liu J."/>
            <person name="Liyanage D."/>
            <person name="Lorensuhewa L."/>
            <person name="Robinson T."/>
            <person name="Song A."/>
            <person name="Song B.-B."/>
            <person name="Dinh H."/>
            <person name="Thornton R."/>
            <person name="Coyle M."/>
            <person name="Francisco L."/>
            <person name="Jackson L."/>
            <person name="Javaid M."/>
            <person name="Korchina V."/>
            <person name="Kovar C."/>
            <person name="Mata R."/>
            <person name="Mathew T."/>
            <person name="Ngo R."/>
            <person name="Nguyen L."/>
            <person name="Nguyen N."/>
            <person name="Okwuonu G."/>
            <person name="Ongeri F."/>
            <person name="Pham C."/>
            <person name="Simmons D."/>
            <person name="Wilczek-Boney K."/>
            <person name="Hale W."/>
            <person name="Jakkamsetti A."/>
            <person name="Pham P."/>
            <person name="Ruth R."/>
            <person name="San Lucas F."/>
            <person name="Warren J."/>
            <person name="Zhang J."/>
            <person name="Zhao Z."/>
            <person name="Zhou C."/>
            <person name="Zhu D."/>
            <person name="Lee S."/>
            <person name="Bess C."/>
            <person name="Blankenburg K."/>
            <person name="Forbes L."/>
            <person name="Fu Q."/>
            <person name="Gubbala S."/>
            <person name="Hirani K."/>
            <person name="Jayaseelan J.C."/>
            <person name="Lara F."/>
            <person name="Munidasa M."/>
            <person name="Palculict T."/>
            <person name="Patil S."/>
            <person name="Pu L.-L."/>
            <person name="Saada N."/>
            <person name="Tang L."/>
            <person name="Weissenberger G."/>
            <person name="Zhu Y."/>
            <person name="Hemphill L."/>
            <person name="Shang Y."/>
            <person name="Youmans B."/>
            <person name="Ayvaz T."/>
            <person name="Ross M."/>
            <person name="Santibanez J."/>
            <person name="Aqrawi P."/>
            <person name="Gross S."/>
            <person name="Joshi V."/>
            <person name="Fowler G."/>
            <person name="Nazareth L."/>
            <person name="Reid J."/>
            <person name="Worley K."/>
            <person name="Petrosino J."/>
            <person name="Highlander S."/>
            <person name="Gibbs R."/>
        </authorList>
    </citation>
    <scope>NUCLEOTIDE SEQUENCE [LARGE SCALE GENOMIC DNA]</scope>
    <source>
        <strain evidence="1">ATCC 33030</strain>
    </source>
</reference>
<dbReference type="HOGENOM" id="CLU_3182575_0_0_11"/>
<dbReference type="AlphaFoldDB" id="D7WAV9"/>
<gene>
    <name evidence="1" type="ORF">HMPREF0291_10248</name>
</gene>
<name>D7WAV9_9CORY</name>
<comment type="caution">
    <text evidence="1">The sequence shown here is derived from an EMBL/GenBank/DDBJ whole genome shotgun (WGS) entry which is preliminary data.</text>
</comment>
<dbReference type="EMBL" id="ACLJ02000001">
    <property type="protein sequence ID" value="EFK54990.1"/>
    <property type="molecule type" value="Genomic_DNA"/>
</dbReference>
<protein>
    <submittedName>
        <fullName evidence="1">Uncharacterized protein</fullName>
    </submittedName>
</protein>
<sequence>MRTILVRTGISDDTEITRFLYRPTTILDSVAELAGRVHDPFNDNEV</sequence>
<dbReference type="STRING" id="585529.HMPREF0291_10248"/>
<dbReference type="Proteomes" id="UP000004208">
    <property type="component" value="Unassembled WGS sequence"/>
</dbReference>
<organism evidence="1 2">
    <name type="scientific">Corynebacterium genitalium ATCC 33030</name>
    <dbReference type="NCBI Taxonomy" id="585529"/>
    <lineage>
        <taxon>Bacteria</taxon>
        <taxon>Bacillati</taxon>
        <taxon>Actinomycetota</taxon>
        <taxon>Actinomycetes</taxon>
        <taxon>Mycobacteriales</taxon>
        <taxon>Corynebacteriaceae</taxon>
        <taxon>Corynebacterium</taxon>
    </lineage>
</organism>
<evidence type="ECO:0000313" key="2">
    <source>
        <dbReference type="Proteomes" id="UP000004208"/>
    </source>
</evidence>
<dbReference type="Pfam" id="PF13242">
    <property type="entry name" value="Hydrolase_like"/>
    <property type="match status" value="1"/>
</dbReference>
<proteinExistence type="predicted"/>
<evidence type="ECO:0000313" key="1">
    <source>
        <dbReference type="EMBL" id="EFK54990.1"/>
    </source>
</evidence>
<accession>D7WAV9</accession>
<dbReference type="OrthoDB" id="9810449at2"/>
<keyword evidence="2" id="KW-1185">Reference proteome</keyword>